<evidence type="ECO:0000313" key="2">
    <source>
        <dbReference type="Proteomes" id="UP001231649"/>
    </source>
</evidence>
<name>A0ACC2QYU2_9NEOP</name>
<proteinExistence type="predicted"/>
<dbReference type="EMBL" id="CM056786">
    <property type="protein sequence ID" value="KAJ8729184.1"/>
    <property type="molecule type" value="Genomic_DNA"/>
</dbReference>
<organism evidence="1 2">
    <name type="scientific">Mythimna loreyi</name>
    <dbReference type="NCBI Taxonomy" id="667449"/>
    <lineage>
        <taxon>Eukaryota</taxon>
        <taxon>Metazoa</taxon>
        <taxon>Ecdysozoa</taxon>
        <taxon>Arthropoda</taxon>
        <taxon>Hexapoda</taxon>
        <taxon>Insecta</taxon>
        <taxon>Pterygota</taxon>
        <taxon>Neoptera</taxon>
        <taxon>Endopterygota</taxon>
        <taxon>Lepidoptera</taxon>
        <taxon>Glossata</taxon>
        <taxon>Ditrysia</taxon>
        <taxon>Noctuoidea</taxon>
        <taxon>Noctuidae</taxon>
        <taxon>Noctuinae</taxon>
        <taxon>Hadenini</taxon>
        <taxon>Mythimna</taxon>
    </lineage>
</organism>
<reference evidence="1" key="1">
    <citation type="submission" date="2023-03" db="EMBL/GenBank/DDBJ databases">
        <title>Chromosome-level genomes of two armyworms, Mythimna separata and Mythimna loreyi, provide insights into the biosynthesis and reception of sex pheromones.</title>
        <authorList>
            <person name="Zhao H."/>
        </authorList>
    </citation>
    <scope>NUCLEOTIDE SEQUENCE</scope>
    <source>
        <strain evidence="1">BeijingLab</strain>
    </source>
</reference>
<evidence type="ECO:0000313" key="1">
    <source>
        <dbReference type="EMBL" id="KAJ8729184.1"/>
    </source>
</evidence>
<gene>
    <name evidence="1" type="ORF">PYW08_000765</name>
</gene>
<keyword evidence="2" id="KW-1185">Reference proteome</keyword>
<sequence>MQSEKLGFRKRARFIELRFLSIMCLISLVKCKMEPFIAGGYSAPIIGFPHSVFMNVHCFSEESDGLWICGASIINQMIALTAAHCLDECSKNSTISVSVGDAHKDQGVKSTVHSFFIHEDFVEHLAINDIALVRFKNMIRFSDKVKRVVLMQNPPYFEKAQIAGWGITDEEYETPSDVLKYVDQFVKGRDHCKLYTGNIPAGTICATSDTDDDYSTSKSLHLDANVKRVALMKKPPYNEKGHVAGWGLIDDVKPKYGKDLKYVDQYVWKNEACKNVIHRLPHGTFCASSEDTKTYSSR</sequence>
<accession>A0ACC2QYU2</accession>
<dbReference type="Proteomes" id="UP001231649">
    <property type="component" value="Chromosome 10"/>
</dbReference>
<comment type="caution">
    <text evidence="1">The sequence shown here is derived from an EMBL/GenBank/DDBJ whole genome shotgun (WGS) entry which is preliminary data.</text>
</comment>
<protein>
    <submittedName>
        <fullName evidence="1">Uncharacterized protein</fullName>
    </submittedName>
</protein>